<dbReference type="SMART" id="SM00487">
    <property type="entry name" value="DEXDc"/>
    <property type="match status" value="1"/>
</dbReference>
<dbReference type="CDD" id="cd22332">
    <property type="entry name" value="HsdR_N"/>
    <property type="match status" value="1"/>
</dbReference>
<dbReference type="GO" id="GO:0009307">
    <property type="term" value="P:DNA restriction-modification system"/>
    <property type="evidence" value="ECO:0007669"/>
    <property type="project" value="UniProtKB-KW"/>
</dbReference>
<keyword evidence="2" id="KW-0378">Hydrolase</keyword>
<dbReference type="InterPro" id="IPR007409">
    <property type="entry name" value="Restrct_endonuc_type1_HsdR_N"/>
</dbReference>
<dbReference type="RefSeq" id="WP_187705813.1">
    <property type="nucleotide sequence ID" value="NZ_CP060822.1"/>
</dbReference>
<dbReference type="InterPro" id="IPR040980">
    <property type="entry name" value="SWI2_SNF2"/>
</dbReference>
<dbReference type="EMBL" id="CP060822">
    <property type="protein sequence ID" value="QNP29115.1"/>
    <property type="molecule type" value="Genomic_DNA"/>
</dbReference>
<dbReference type="Pfam" id="PF18766">
    <property type="entry name" value="SWI2_SNF2"/>
    <property type="match status" value="1"/>
</dbReference>
<dbReference type="InterPro" id="IPR014001">
    <property type="entry name" value="Helicase_ATP-bd"/>
</dbReference>
<dbReference type="KEGG" id="ccur:IAR63_14915"/>
<dbReference type="GO" id="GO:0009035">
    <property type="term" value="F:type I site-specific deoxyribonuclease activity"/>
    <property type="evidence" value="ECO:0007669"/>
    <property type="project" value="UniProtKB-EC"/>
</dbReference>
<dbReference type="Gene3D" id="3.40.50.300">
    <property type="entry name" value="P-loop containing nucleotide triphosphate hydrolases"/>
    <property type="match status" value="2"/>
</dbReference>
<feature type="domain" description="Helicase ATP-binding" evidence="1">
    <location>
        <begin position="288"/>
        <end position="489"/>
    </location>
</feature>
<dbReference type="Pfam" id="PF04313">
    <property type="entry name" value="HSDR_N"/>
    <property type="match status" value="1"/>
</dbReference>
<dbReference type="PANTHER" id="PTHR42927:SF1">
    <property type="entry name" value="HELICASE SUPERFAMILY 1 AND 2 DOMAIN-CONTAINING PROTEIN"/>
    <property type="match status" value="1"/>
</dbReference>
<dbReference type="GO" id="GO:0003677">
    <property type="term" value="F:DNA binding"/>
    <property type="evidence" value="ECO:0007669"/>
    <property type="project" value="UniProtKB-KW"/>
</dbReference>
<evidence type="ECO:0000259" key="1">
    <source>
        <dbReference type="PROSITE" id="PS51192"/>
    </source>
</evidence>
<dbReference type="PANTHER" id="PTHR42927">
    <property type="entry name" value="HELICASE SUPERFAMILY 1 AND 2 DOMAIN-CONTAINING PROTEIN"/>
    <property type="match status" value="1"/>
</dbReference>
<dbReference type="SUPFAM" id="SSF52540">
    <property type="entry name" value="P-loop containing nucleoside triphosphate hydrolases"/>
    <property type="match status" value="1"/>
</dbReference>
<dbReference type="InterPro" id="IPR027417">
    <property type="entry name" value="P-loop_NTPase"/>
</dbReference>
<sequence>MIDTSEKNLENTIETSLLQNGYQRRTSSDYHPALSLIPQDVLNFIQVTQPKEWQKFTTQYGDDADNKLLKRLAEVIKNRGTLEVLRKGIKANGCRFQLAYFQPNTRLNQETQKLYQANLFTVARQLHYSQKTPTKSLDLVLFLNGLPLFTAELKNPFKGQNVEHAIKQYRTDRDPKEPLFTLGVCLSHFAIDPDLVYMTTHLQGDKTHFLPFNQGNCGGAGNPPSTLSFSTAYLWEKTWQKNSVLDLIQNFITLVEGEDDKGRKTGKKKLIFPRYHQLDTVRRLLEDAKSQGPGKSYLIQHSAGSGKSNSIAWLAHGLSSLHNSQDQLVFDSIIVITDRRVLDRQLQRTIRQFEDTPGLVENIDKTSHQLKEALELGKKIIVTTLQKFPVIVDQIQSLTGKRFAVIVDEAHSSQTGESTKKLKSVLSATSLEAAEAEESKEEEDLEDRIVAEAKKRGRIPNLSYFAFTATPKAKTLELFGTKQPDGSFAPFSLYSMRQAIEEGFILDVLENYTTYNTYFNLLKTIETDPNYDRKKAVSLLRNFVELHPHTINQKVAIIMEHFHEKVAHQIDGKAKAMIVTRSRLHAVRYKQELDEYIRQNGYPYQSLVAFTGTVKDGGEFTETNMNSRSSGIHIADNATAETFNQPSYHFLVVANKFQTGFDQPLLVAMYVDKKLSGVNAVQTLSRLNRTHPNKLGTIVLDFANEASEIKKAFEEYYDRTILSESTDPNQLYDLQSQLGDYGFYGQKEVDSFAEIYYGKQGTQDKLYTVLAPVVEQYKEATVEEQFNFRGQLQDFIRLYAFISQLLPIPDGELEKFYEFFRHLIRKLPIKTHTLPLEVQTNIELKSYRIQKTHKGKIELERGVRETRGNYSIGASKPSTENIEPLSKIIQEINQQFGTDFTDNERVFIKQLEDKLDESNPLKLSFKVNTPENIRLVFDNLTNDLMQDMIETNFNFYKQFSDDREFKNHLLELLFKRYVERINS</sequence>
<organism evidence="2 3">
    <name type="scientific">Cylindrospermopsis curvispora GIHE-G1</name>
    <dbReference type="NCBI Taxonomy" id="2666332"/>
    <lineage>
        <taxon>Bacteria</taxon>
        <taxon>Bacillati</taxon>
        <taxon>Cyanobacteriota</taxon>
        <taxon>Cyanophyceae</taxon>
        <taxon>Nostocales</taxon>
        <taxon>Aphanizomenonaceae</taxon>
        <taxon>Cylindrospermopsis</taxon>
    </lineage>
</organism>
<dbReference type="Gene3D" id="3.90.1570.50">
    <property type="match status" value="1"/>
</dbReference>
<evidence type="ECO:0000313" key="2">
    <source>
        <dbReference type="EMBL" id="QNP29115.1"/>
    </source>
</evidence>
<dbReference type="Proteomes" id="UP000516013">
    <property type="component" value="Chromosome"/>
</dbReference>
<dbReference type="InterPro" id="IPR055180">
    <property type="entry name" value="HsdR_RecA-like_helicase_dom_2"/>
</dbReference>
<keyword evidence="3" id="KW-1185">Reference proteome</keyword>
<dbReference type="GO" id="GO:0005524">
    <property type="term" value="F:ATP binding"/>
    <property type="evidence" value="ECO:0007669"/>
    <property type="project" value="UniProtKB-KW"/>
</dbReference>
<gene>
    <name evidence="2" type="ORF">IAR63_14915</name>
</gene>
<keyword evidence="2" id="KW-0540">Nuclease</keyword>
<dbReference type="Pfam" id="PF22679">
    <property type="entry name" value="T1R_D3-like"/>
    <property type="match status" value="1"/>
</dbReference>
<protein>
    <submittedName>
        <fullName evidence="2">Type I restriction endonuclease subunit R</fullName>
    </submittedName>
</protein>
<evidence type="ECO:0000313" key="3">
    <source>
        <dbReference type="Proteomes" id="UP000516013"/>
    </source>
</evidence>
<reference evidence="2 3" key="1">
    <citation type="submission" date="2020-08" db="EMBL/GenBank/DDBJ databases">
        <title>Complete genome sequence of Raphidiopsis curvispora isolated from drinking water reservoir in South Korea.</title>
        <authorList>
            <person name="Jeong J."/>
        </authorList>
    </citation>
    <scope>NUCLEOTIDE SEQUENCE [LARGE SCALE GENOMIC DNA]</scope>
    <source>
        <strain evidence="2 3">GIHE-G1</strain>
    </source>
</reference>
<accession>A0A7H0EZ99</accession>
<name>A0A7H0EZ99_9CYAN</name>
<keyword evidence="2" id="KW-0255">Endonuclease</keyword>
<proteinExistence type="predicted"/>
<dbReference type="REBASE" id="443174">
    <property type="entry name" value="CcuG1IP"/>
</dbReference>
<dbReference type="AlphaFoldDB" id="A0A7H0EZ99"/>
<dbReference type="PROSITE" id="PS51192">
    <property type="entry name" value="HELICASE_ATP_BIND_1"/>
    <property type="match status" value="1"/>
</dbReference>